<dbReference type="GO" id="GO:0030170">
    <property type="term" value="F:pyridoxal phosphate binding"/>
    <property type="evidence" value="ECO:0007669"/>
    <property type="project" value="InterPro"/>
</dbReference>
<dbReference type="NCBIfam" id="TIGR01140">
    <property type="entry name" value="L_thr_O3P_dcar"/>
    <property type="match status" value="1"/>
</dbReference>
<keyword evidence="7" id="KW-0456">Lyase</keyword>
<protein>
    <recommendedName>
        <fullName evidence="4">threonine-phosphate decarboxylase</fullName>
        <ecNumber evidence="4">4.1.1.81</ecNumber>
    </recommendedName>
    <alternativeName>
        <fullName evidence="8">L-threonine-O-3-phosphate decarboxylase</fullName>
    </alternativeName>
</protein>
<comment type="cofactor">
    <cofactor evidence="1">
        <name>pyridoxal 5'-phosphate</name>
        <dbReference type="ChEBI" id="CHEBI:597326"/>
    </cofactor>
</comment>
<evidence type="ECO:0000256" key="3">
    <source>
        <dbReference type="ARBA" id="ARBA00004953"/>
    </source>
</evidence>
<dbReference type="Proteomes" id="UP000294555">
    <property type="component" value="Unassembled WGS sequence"/>
</dbReference>
<keyword evidence="12" id="KW-1185">Reference proteome</keyword>
<evidence type="ECO:0000313" key="12">
    <source>
        <dbReference type="Proteomes" id="UP000294555"/>
    </source>
</evidence>
<feature type="domain" description="Aminotransferase class I/classII large" evidence="10">
    <location>
        <begin position="25"/>
        <end position="351"/>
    </location>
</feature>
<gene>
    <name evidence="11" type="ORF">EZJ58_0566</name>
</gene>
<evidence type="ECO:0000256" key="6">
    <source>
        <dbReference type="ARBA" id="ARBA00022898"/>
    </source>
</evidence>
<keyword evidence="6" id="KW-0663">Pyridoxal phosphate</keyword>
<dbReference type="CDD" id="cd00609">
    <property type="entry name" value="AAT_like"/>
    <property type="match status" value="1"/>
</dbReference>
<dbReference type="RefSeq" id="WP_132921485.1">
    <property type="nucleotide sequence ID" value="NZ_SJOI01000001.1"/>
</dbReference>
<dbReference type="InterPro" id="IPR015422">
    <property type="entry name" value="PyrdxlP-dep_Trfase_small"/>
</dbReference>
<evidence type="ECO:0000256" key="4">
    <source>
        <dbReference type="ARBA" id="ARBA00012285"/>
    </source>
</evidence>
<evidence type="ECO:0000313" key="11">
    <source>
        <dbReference type="EMBL" id="TCL02544.1"/>
    </source>
</evidence>
<dbReference type="GO" id="GO:0048472">
    <property type="term" value="F:threonine-phosphate decarboxylase activity"/>
    <property type="evidence" value="ECO:0007669"/>
    <property type="project" value="UniProtKB-EC"/>
</dbReference>
<reference evidence="11 12" key="1">
    <citation type="submission" date="2019-02" db="EMBL/GenBank/DDBJ databases">
        <title>Investigation of anaerobic lignin degradation for improved lignocellulosic biofuels.</title>
        <authorList>
            <person name="Deangelis K."/>
        </authorList>
    </citation>
    <scope>NUCLEOTIDE SEQUENCE [LARGE SCALE GENOMIC DNA]</scope>
    <source>
        <strain evidence="11 12">159R</strain>
    </source>
</reference>
<dbReference type="Gene3D" id="3.90.1150.10">
    <property type="entry name" value="Aspartate Aminotransferase, domain 1"/>
    <property type="match status" value="1"/>
</dbReference>
<dbReference type="PROSITE" id="PS00105">
    <property type="entry name" value="AA_TRANSFER_CLASS_1"/>
    <property type="match status" value="1"/>
</dbReference>
<proteinExistence type="predicted"/>
<dbReference type="EMBL" id="SJOI01000001">
    <property type="protein sequence ID" value="TCL02544.1"/>
    <property type="molecule type" value="Genomic_DNA"/>
</dbReference>
<dbReference type="GO" id="GO:0009236">
    <property type="term" value="P:cobalamin biosynthetic process"/>
    <property type="evidence" value="ECO:0007669"/>
    <property type="project" value="UniProtKB-UniPathway"/>
</dbReference>
<dbReference type="UniPathway" id="UPA00148"/>
<comment type="function">
    <text evidence="2">Decarboxylates L-threonine-O-3-phosphate to yield (R)-1-amino-2-propanol O-2-phosphate, the precursor for the linkage between the nucleotide loop and the corrin ring in cobalamin.</text>
</comment>
<evidence type="ECO:0000256" key="5">
    <source>
        <dbReference type="ARBA" id="ARBA00022573"/>
    </source>
</evidence>
<evidence type="ECO:0000259" key="10">
    <source>
        <dbReference type="Pfam" id="PF00155"/>
    </source>
</evidence>
<sequence length="359" mass="40913">MADPGQHGGNVLETALKLGIDANSLTDFSANINPLGMPARLREALAAQLALAERYPDPLYRRLHQRLARHHGCPESWILAGNGATELIFDLACLLRQKTVLLLTPGFAEYRRALQWMECRIVDYPLAEQDDFRPDHRLLSALRPGIHALFLCTPNNPTGQLIEPDLLLAIARRCKEQNILLVIDEAFMDFIPDAVGMIPELGHWPNIFVLRSLTKFYAIPGLRLGYLVSGNSQGMQQLRSRRPPWTINAFAALAGEMVLDDREYQQRTRQWLREEQSYLQAGLQSLPEIKIWRPAANYIFLRCLRQGFDLQTALLDYRLLIRSCGNYPGLTADYYRLAVRGHEENRRLLDAMTRIFSHG</sequence>
<dbReference type="PANTHER" id="PTHR42885">
    <property type="entry name" value="HISTIDINOL-PHOSPHATE AMINOTRANSFERASE-RELATED"/>
    <property type="match status" value="1"/>
</dbReference>
<organism evidence="11 12">
    <name type="scientific">Sodalis ligni</name>
    <dbReference type="NCBI Taxonomy" id="2697027"/>
    <lineage>
        <taxon>Bacteria</taxon>
        <taxon>Pseudomonadati</taxon>
        <taxon>Pseudomonadota</taxon>
        <taxon>Gammaproteobacteria</taxon>
        <taxon>Enterobacterales</taxon>
        <taxon>Bruguierivoracaceae</taxon>
        <taxon>Sodalis</taxon>
    </lineage>
</organism>
<dbReference type="InterPro" id="IPR004839">
    <property type="entry name" value="Aminotransferase_I/II_large"/>
</dbReference>
<evidence type="ECO:0000256" key="9">
    <source>
        <dbReference type="ARBA" id="ARBA00048531"/>
    </source>
</evidence>
<comment type="catalytic activity">
    <reaction evidence="9">
        <text>O-phospho-L-threonine + H(+) = (R)-1-aminopropan-2-yl phosphate + CO2</text>
        <dbReference type="Rhea" id="RHEA:11492"/>
        <dbReference type="ChEBI" id="CHEBI:15378"/>
        <dbReference type="ChEBI" id="CHEBI:16526"/>
        <dbReference type="ChEBI" id="CHEBI:58563"/>
        <dbReference type="ChEBI" id="CHEBI:58675"/>
        <dbReference type="EC" id="4.1.1.81"/>
    </reaction>
</comment>
<evidence type="ECO:0000256" key="7">
    <source>
        <dbReference type="ARBA" id="ARBA00023239"/>
    </source>
</evidence>
<name>A0A4R1N5S6_9GAMM</name>
<dbReference type="OrthoDB" id="9813612at2"/>
<keyword evidence="5" id="KW-0169">Cobalamin biosynthesis</keyword>
<dbReference type="Gene3D" id="3.40.640.10">
    <property type="entry name" value="Type I PLP-dependent aspartate aminotransferase-like (Major domain)"/>
    <property type="match status" value="1"/>
</dbReference>
<comment type="caution">
    <text evidence="11">The sequence shown here is derived from an EMBL/GenBank/DDBJ whole genome shotgun (WGS) entry which is preliminary data.</text>
</comment>
<dbReference type="InterPro" id="IPR015421">
    <property type="entry name" value="PyrdxlP-dep_Trfase_major"/>
</dbReference>
<dbReference type="InterPro" id="IPR015424">
    <property type="entry name" value="PyrdxlP-dep_Trfase"/>
</dbReference>
<evidence type="ECO:0000256" key="2">
    <source>
        <dbReference type="ARBA" id="ARBA00003444"/>
    </source>
</evidence>
<evidence type="ECO:0000256" key="1">
    <source>
        <dbReference type="ARBA" id="ARBA00001933"/>
    </source>
</evidence>
<comment type="pathway">
    <text evidence="3">Cofactor biosynthesis; adenosylcobalamin biosynthesis.</text>
</comment>
<dbReference type="InterPro" id="IPR005860">
    <property type="entry name" value="CobD"/>
</dbReference>
<dbReference type="EC" id="4.1.1.81" evidence="4"/>
<dbReference type="AlphaFoldDB" id="A0A4R1N5S6"/>
<dbReference type="Pfam" id="PF00155">
    <property type="entry name" value="Aminotran_1_2"/>
    <property type="match status" value="1"/>
</dbReference>
<dbReference type="InterPro" id="IPR004838">
    <property type="entry name" value="NHTrfase_class1_PyrdxlP-BS"/>
</dbReference>
<dbReference type="SUPFAM" id="SSF53383">
    <property type="entry name" value="PLP-dependent transferases"/>
    <property type="match status" value="1"/>
</dbReference>
<accession>A0A4R1N5S6</accession>
<evidence type="ECO:0000256" key="8">
    <source>
        <dbReference type="ARBA" id="ARBA00029996"/>
    </source>
</evidence>
<dbReference type="PANTHER" id="PTHR42885:SF1">
    <property type="entry name" value="THREONINE-PHOSPHATE DECARBOXYLASE"/>
    <property type="match status" value="1"/>
</dbReference>